<dbReference type="STRING" id="29172.A0A0D8XSW7"/>
<evidence type="ECO:0000313" key="1">
    <source>
        <dbReference type="EMBL" id="KJH46844.1"/>
    </source>
</evidence>
<reference evidence="1 2" key="1">
    <citation type="submission" date="2013-11" db="EMBL/GenBank/DDBJ databases">
        <title>Draft genome of the bovine lungworm Dictyocaulus viviparus.</title>
        <authorList>
            <person name="Mitreva M."/>
        </authorList>
    </citation>
    <scope>NUCLEOTIDE SEQUENCE [LARGE SCALE GENOMIC DNA]</scope>
    <source>
        <strain evidence="1 2">HannoverDv2000</strain>
    </source>
</reference>
<gene>
    <name evidence="1" type="ORF">DICVIV_07081</name>
</gene>
<protein>
    <recommendedName>
        <fullName evidence="3">Dynein heavy chain tail domain-containing protein</fullName>
    </recommendedName>
</protein>
<dbReference type="OrthoDB" id="447173at2759"/>
<evidence type="ECO:0008006" key="3">
    <source>
        <dbReference type="Google" id="ProtNLM"/>
    </source>
</evidence>
<accession>A0A0D8XSW7</accession>
<evidence type="ECO:0000313" key="2">
    <source>
        <dbReference type="Proteomes" id="UP000053766"/>
    </source>
</evidence>
<keyword evidence="2" id="KW-1185">Reference proteome</keyword>
<organism evidence="1 2">
    <name type="scientific">Dictyocaulus viviparus</name>
    <name type="common">Bovine lungworm</name>
    <dbReference type="NCBI Taxonomy" id="29172"/>
    <lineage>
        <taxon>Eukaryota</taxon>
        <taxon>Metazoa</taxon>
        <taxon>Ecdysozoa</taxon>
        <taxon>Nematoda</taxon>
        <taxon>Chromadorea</taxon>
        <taxon>Rhabditida</taxon>
        <taxon>Rhabditina</taxon>
        <taxon>Rhabditomorpha</taxon>
        <taxon>Strongyloidea</taxon>
        <taxon>Metastrongylidae</taxon>
        <taxon>Dictyocaulus</taxon>
    </lineage>
</organism>
<proteinExistence type="predicted"/>
<sequence>MSKSEERDVRRTYLLRVASYILGLNIVEEKLRQLQAIDAFCDTNITLLTITVNEKKGIDLSNTMKSGGDRPRVVFYKTRPIVLNTDNYKTVVNVMSMNGTSNEAFLKSVQNVFSKDISESLQTTTNKHLLSLVGELEENLLASVDSGQDKGEGGIVSLHDEIRAWKSRTDTTAQQYKNAFAPLQIILDTIDDRPIDELIVLVETFEDCCDALWNSQPPYPERRMHNLIQCMGSYLCDQISLKINAERLWKNPDAVEQLRAGIAYCTQWELSVQLMTGQTWKRQPDDAWQGEAVEMKYLKGFKKRLEEVLSLKQLGPQIAVLLNEPEIDSEVENTIEIAMRNTAVLTYNPFTENQWKSKMLIAEKAIDPIIDRTIPVLKNRLQPNKLESNHLTADLEKYKNFLCRTKIKEKLQSEREALLAQLSGKLLSKEKEIDKRMGSDMECGRFLTEIAAKVVWIRQQINKVFRRCLYE</sequence>
<dbReference type="AlphaFoldDB" id="A0A0D8XSW7"/>
<name>A0A0D8XSW7_DICVI</name>
<reference evidence="2" key="2">
    <citation type="journal article" date="2016" name="Sci. Rep.">
        <title>Dictyocaulus viviparus genome, variome and transcriptome elucidate lungworm biology and support future intervention.</title>
        <authorList>
            <person name="McNulty S.N."/>
            <person name="Strube C."/>
            <person name="Rosa B.A."/>
            <person name="Martin J.C."/>
            <person name="Tyagi R."/>
            <person name="Choi Y.J."/>
            <person name="Wang Q."/>
            <person name="Hallsworth Pepin K."/>
            <person name="Zhang X."/>
            <person name="Ozersky P."/>
            <person name="Wilson R.K."/>
            <person name="Sternberg P.W."/>
            <person name="Gasser R.B."/>
            <person name="Mitreva M."/>
        </authorList>
    </citation>
    <scope>NUCLEOTIDE SEQUENCE [LARGE SCALE GENOMIC DNA]</scope>
    <source>
        <strain evidence="2">HannoverDv2000</strain>
    </source>
</reference>
<dbReference type="Proteomes" id="UP000053766">
    <property type="component" value="Unassembled WGS sequence"/>
</dbReference>
<dbReference type="EMBL" id="KN716332">
    <property type="protein sequence ID" value="KJH46844.1"/>
    <property type="molecule type" value="Genomic_DNA"/>
</dbReference>